<name>E2A203_CAMFO</name>
<feature type="compositionally biased region" description="Acidic residues" evidence="1">
    <location>
        <begin position="154"/>
        <end position="169"/>
    </location>
</feature>
<gene>
    <name evidence="2" type="ORF">EAG_01960</name>
</gene>
<proteinExistence type="predicted"/>
<protein>
    <submittedName>
        <fullName evidence="2">Uncharacterized protein</fullName>
    </submittedName>
</protein>
<feature type="region of interest" description="Disordered" evidence="1">
    <location>
        <begin position="135"/>
        <end position="169"/>
    </location>
</feature>
<reference evidence="2 3" key="1">
    <citation type="journal article" date="2010" name="Science">
        <title>Genomic comparison of the ants Camponotus floridanus and Harpegnathos saltator.</title>
        <authorList>
            <person name="Bonasio R."/>
            <person name="Zhang G."/>
            <person name="Ye C."/>
            <person name="Mutti N.S."/>
            <person name="Fang X."/>
            <person name="Qin N."/>
            <person name="Donahue G."/>
            <person name="Yang P."/>
            <person name="Li Q."/>
            <person name="Li C."/>
            <person name="Zhang P."/>
            <person name="Huang Z."/>
            <person name="Berger S.L."/>
            <person name="Reinberg D."/>
            <person name="Wang J."/>
            <person name="Liebig J."/>
        </authorList>
    </citation>
    <scope>NUCLEOTIDE SEQUENCE [LARGE SCALE GENOMIC DNA]</scope>
    <source>
        <strain evidence="3">C129</strain>
    </source>
</reference>
<dbReference type="AlphaFoldDB" id="E2A203"/>
<feature type="compositionally biased region" description="Basic and acidic residues" evidence="1">
    <location>
        <begin position="67"/>
        <end position="97"/>
    </location>
</feature>
<evidence type="ECO:0000313" key="3">
    <source>
        <dbReference type="Proteomes" id="UP000000311"/>
    </source>
</evidence>
<accession>E2A203</accession>
<keyword evidence="3" id="KW-1185">Reference proteome</keyword>
<dbReference type="Proteomes" id="UP000000311">
    <property type="component" value="Unassembled WGS sequence"/>
</dbReference>
<dbReference type="OMA" id="DENCATF"/>
<dbReference type="EMBL" id="GL435878">
    <property type="protein sequence ID" value="EFN72545.1"/>
    <property type="molecule type" value="Genomic_DNA"/>
</dbReference>
<evidence type="ECO:0000256" key="1">
    <source>
        <dbReference type="SAM" id="MobiDB-lite"/>
    </source>
</evidence>
<evidence type="ECO:0000313" key="2">
    <source>
        <dbReference type="EMBL" id="EFN72545.1"/>
    </source>
</evidence>
<dbReference type="STRING" id="104421.E2A203"/>
<organism evidence="3">
    <name type="scientific">Camponotus floridanus</name>
    <name type="common">Florida carpenter ant</name>
    <dbReference type="NCBI Taxonomy" id="104421"/>
    <lineage>
        <taxon>Eukaryota</taxon>
        <taxon>Metazoa</taxon>
        <taxon>Ecdysozoa</taxon>
        <taxon>Arthropoda</taxon>
        <taxon>Hexapoda</taxon>
        <taxon>Insecta</taxon>
        <taxon>Pterygota</taxon>
        <taxon>Neoptera</taxon>
        <taxon>Endopterygota</taxon>
        <taxon>Hymenoptera</taxon>
        <taxon>Apocrita</taxon>
        <taxon>Aculeata</taxon>
        <taxon>Formicoidea</taxon>
        <taxon>Formicidae</taxon>
        <taxon>Formicinae</taxon>
        <taxon>Camponotus</taxon>
    </lineage>
</organism>
<dbReference type="InParanoid" id="E2A203"/>
<dbReference type="OrthoDB" id="7547556at2759"/>
<feature type="region of interest" description="Disordered" evidence="1">
    <location>
        <begin position="40"/>
        <end position="116"/>
    </location>
</feature>
<sequence length="614" mass="68012">MMFTGYYRPIRRSGNGDHATGLFAQGNAVSGQAFFGGMHAPHLKDGPEPIEESEISSAHAQAAPISDEDHHHYHHQNEVHRHEEDQYHEHRHHEEEKHHHHHQDSSTSQEHHEPEQIPLTTEIAQSEEEEPIAANTEVSITRPKVHHTKKPPVIDDDKDEDEEDEDDEQPVIPFVPVKGIRRRQGFPHLNNFFPMVFSFPRVATRAGSSGSVPGTITAIANSYSTGKGGVASSVATAYGGSPVGHLALDTHACSTIIISRMSRIAILVLVALLVAVAVALPTSQSSASQSQGLQRIIRAATPEDLVRFKRGFRRGYGGYKRGGYGGYRGCGRCGGGGYGGGYGGGSFANSGASAGSINTPFGGGSFANSYANSGMACYSFTYIPKVTSTNNRKMEMKFLVIVFISVAIEAQCRSVMFSNTGDISKEAPINMPEQLKELIISYEKNFAKLVNFAIKISRNKNNNKQEIQFLNQLGLLIDQLTREQSKVRSMYIKLDNGTNSTLQTPNIKSTMTSVNNVKDLIDYMKEIDIVYQDGDITDEHIRIKRATEGYKETESFEMLEERMTNMLIDIRHQLTQIQKCLEKLCKKHHLTDTSEEISDDNIFPKSQPNKVSII</sequence>